<keyword evidence="2" id="KW-1185">Reference proteome</keyword>
<proteinExistence type="predicted"/>
<dbReference type="EMBL" id="LNYC01000063">
    <property type="protein sequence ID" value="KTC98491.1"/>
    <property type="molecule type" value="Genomic_DNA"/>
</dbReference>
<gene>
    <name evidence="1" type="ORF">Lgee_1568</name>
</gene>
<evidence type="ECO:0000313" key="1">
    <source>
        <dbReference type="EMBL" id="KTC98491.1"/>
    </source>
</evidence>
<sequence>MNLNAAFNALAYMHISYCSAVNAFEKVISEQKSISREIHKAAKRATRERYNQPSHYHPPIDDDDFLASRIESFMSDATLDKKDILNTHVARLRSELTKLNTLRQDLMDLRARVDKRGFGIFKCGDVKQRMDGILSLRMLDDVRNDIQSCLEAYSDVYLQFRGCGFPSIQPILNWHEHYERNRALMQNGVMANSGRHEYEVIMSL</sequence>
<dbReference type="AlphaFoldDB" id="A0A0W0TSX7"/>
<evidence type="ECO:0000313" key="2">
    <source>
        <dbReference type="Proteomes" id="UP000054785"/>
    </source>
</evidence>
<accession>A0A0W0TSX7</accession>
<dbReference type="Proteomes" id="UP000054785">
    <property type="component" value="Unassembled WGS sequence"/>
</dbReference>
<dbReference type="PATRIC" id="fig|45065.4.peg.1701"/>
<organism evidence="1 2">
    <name type="scientific">Legionella geestiana</name>
    <dbReference type="NCBI Taxonomy" id="45065"/>
    <lineage>
        <taxon>Bacteria</taxon>
        <taxon>Pseudomonadati</taxon>
        <taxon>Pseudomonadota</taxon>
        <taxon>Gammaproteobacteria</taxon>
        <taxon>Legionellales</taxon>
        <taxon>Legionellaceae</taxon>
        <taxon>Legionella</taxon>
    </lineage>
</organism>
<reference evidence="1 2" key="1">
    <citation type="submission" date="2015-11" db="EMBL/GenBank/DDBJ databases">
        <title>Genomic analysis of 38 Legionella species identifies large and diverse effector repertoires.</title>
        <authorList>
            <person name="Burstein D."/>
            <person name="Amaro F."/>
            <person name="Zusman T."/>
            <person name="Lifshitz Z."/>
            <person name="Cohen O."/>
            <person name="Gilbert J.A."/>
            <person name="Pupko T."/>
            <person name="Shuman H.A."/>
            <person name="Segal G."/>
        </authorList>
    </citation>
    <scope>NUCLEOTIDE SEQUENCE [LARGE SCALE GENOMIC DNA]</scope>
    <source>
        <strain evidence="1 2">ATCC 49504</strain>
    </source>
</reference>
<protein>
    <submittedName>
        <fullName evidence="1">Uncharacterized protein</fullName>
    </submittedName>
</protein>
<dbReference type="RefSeq" id="WP_028385753.1">
    <property type="nucleotide sequence ID" value="NZ_CAAAHN010000006.1"/>
</dbReference>
<comment type="caution">
    <text evidence="1">The sequence shown here is derived from an EMBL/GenBank/DDBJ whole genome shotgun (WGS) entry which is preliminary data.</text>
</comment>
<name>A0A0W0TSX7_9GAMM</name>